<evidence type="ECO:0000313" key="2">
    <source>
        <dbReference type="EMBL" id="KAF3806710.1"/>
    </source>
</evidence>
<organism evidence="2 3">
    <name type="scientific">Colletotrichum gloeosporioides</name>
    <name type="common">Anthracnose fungus</name>
    <name type="synonym">Glomerella cingulata</name>
    <dbReference type="NCBI Taxonomy" id="474922"/>
    <lineage>
        <taxon>Eukaryota</taxon>
        <taxon>Fungi</taxon>
        <taxon>Dikarya</taxon>
        <taxon>Ascomycota</taxon>
        <taxon>Pezizomycotina</taxon>
        <taxon>Sordariomycetes</taxon>
        <taxon>Hypocreomycetidae</taxon>
        <taxon>Glomerellales</taxon>
        <taxon>Glomerellaceae</taxon>
        <taxon>Colletotrichum</taxon>
        <taxon>Colletotrichum gloeosporioides species complex</taxon>
    </lineage>
</organism>
<dbReference type="AlphaFoldDB" id="A0A8H4CMN9"/>
<protein>
    <submittedName>
        <fullName evidence="2">Uncharacterized protein</fullName>
    </submittedName>
</protein>
<proteinExistence type="predicted"/>
<feature type="compositionally biased region" description="Polar residues" evidence="1">
    <location>
        <begin position="1"/>
        <end position="12"/>
    </location>
</feature>
<reference evidence="2" key="1">
    <citation type="journal article" date="2020" name="Phytopathology">
        <title>Genome sequence and comparative analysis of Colletotrichum gloeosporioides isolated from Liriodendron leaves.</title>
        <authorList>
            <person name="Fu F.F."/>
            <person name="Hao Z."/>
            <person name="Wang P."/>
            <person name="Lu Y."/>
            <person name="Xue L.J."/>
            <person name="Wei G."/>
            <person name="Tian Y."/>
            <person name="Baishi H."/>
            <person name="Xu H."/>
            <person name="Shi J."/>
            <person name="Cheng T."/>
            <person name="Wang G."/>
            <person name="Yi Y."/>
            <person name="Chen J."/>
        </authorList>
    </citation>
    <scope>NUCLEOTIDE SEQUENCE</scope>
    <source>
        <strain evidence="2">Lc1</strain>
    </source>
</reference>
<evidence type="ECO:0000313" key="3">
    <source>
        <dbReference type="Proteomes" id="UP000613401"/>
    </source>
</evidence>
<accession>A0A8H4CMN9</accession>
<dbReference type="RefSeq" id="XP_045265869.1">
    <property type="nucleotide sequence ID" value="XM_045400219.1"/>
</dbReference>
<evidence type="ECO:0000256" key="1">
    <source>
        <dbReference type="SAM" id="MobiDB-lite"/>
    </source>
</evidence>
<dbReference type="GeneID" id="69007249"/>
<feature type="region of interest" description="Disordered" evidence="1">
    <location>
        <begin position="1"/>
        <end position="72"/>
    </location>
</feature>
<dbReference type="Proteomes" id="UP000613401">
    <property type="component" value="Unassembled WGS sequence"/>
</dbReference>
<sequence length="100" mass="11147">MFSPKSNTSKRSSWFGGAFKKGHRSSSSRDSVSSFASFTSKRTSRSSSLSSLFSNGAPEEQERLMVDEPVKKTPYVPRHAAKSYIKTTTNHEIRVNSEIL</sequence>
<name>A0A8H4CMN9_COLGL</name>
<keyword evidence="3" id="KW-1185">Reference proteome</keyword>
<comment type="caution">
    <text evidence="2">The sequence shown here is derived from an EMBL/GenBank/DDBJ whole genome shotgun (WGS) entry which is preliminary data.</text>
</comment>
<gene>
    <name evidence="2" type="ORF">GCG54_00000076</name>
</gene>
<reference evidence="2" key="2">
    <citation type="submission" date="2020-03" db="EMBL/GenBank/DDBJ databases">
        <authorList>
            <person name="Fu F.-F."/>
            <person name="Chen J."/>
        </authorList>
    </citation>
    <scope>NUCLEOTIDE SEQUENCE</scope>
    <source>
        <strain evidence="2">Lc1</strain>
    </source>
</reference>
<feature type="compositionally biased region" description="Basic and acidic residues" evidence="1">
    <location>
        <begin position="60"/>
        <end position="71"/>
    </location>
</feature>
<feature type="compositionally biased region" description="Low complexity" evidence="1">
    <location>
        <begin position="28"/>
        <end position="54"/>
    </location>
</feature>
<dbReference type="EMBL" id="WVTB01000033">
    <property type="protein sequence ID" value="KAF3806710.1"/>
    <property type="molecule type" value="Genomic_DNA"/>
</dbReference>
<dbReference type="OMA" id="HLMAEQP"/>